<sequence length="498" mass="53645">MLQLILSRILTQDAARPNAEAVLVGGGRVLAVGSREEMTAVAPKADVLDHRDSFLTPGLVDAHTHLVGYGFSLSQVDLTGSRGVSEVVARLRERAAVTPHGEWIQGGGFLFSELGLADYPTARELDEATPHHPVIAFSRDLHSAWVNSEALRRAGISEATPDPEGGRIVRPLGTLLEYAKEIVRNAIPAPTHREYEAAASRGARDLQARGFTGTHTMGFEPPEALAAMLSLAARNALPLRVWSCVDHDRLEYVRALGLRGNVRGQLTIGGIKFFADGALGSRTAWLYAPGFADGSGTGLPLHSPELILERGREALELGFVPVTHAIGDRANTEVLDVYERLALLAREKGMRLRLEHAQHLRREDVARFGRLGVTASVQPIHLLGDGPMIRALLPHLENTTYAFASLLRSGALLALGSDAPVAPPNVQDNFRAALTRRDDTGEFVAPDETLTVEETLFAYTRGPALAVGWDDVGIVREGAVAEFTLWDEIGGNAASLVL</sequence>
<dbReference type="Gene3D" id="3.20.20.140">
    <property type="entry name" value="Metal-dependent hydrolases"/>
    <property type="match status" value="1"/>
</dbReference>
<dbReference type="GO" id="GO:0016810">
    <property type="term" value="F:hydrolase activity, acting on carbon-nitrogen (but not peptide) bonds"/>
    <property type="evidence" value="ECO:0007669"/>
    <property type="project" value="InterPro"/>
</dbReference>
<dbReference type="OrthoDB" id="9767366at2"/>
<dbReference type="Gene3D" id="2.30.40.10">
    <property type="entry name" value="Urease, subunit C, domain 1"/>
    <property type="match status" value="1"/>
</dbReference>
<evidence type="ECO:0000313" key="2">
    <source>
        <dbReference type="EMBL" id="PYE55794.1"/>
    </source>
</evidence>
<dbReference type="PANTHER" id="PTHR22642">
    <property type="entry name" value="IMIDAZOLONEPROPIONASE"/>
    <property type="match status" value="1"/>
</dbReference>
<comment type="caution">
    <text evidence="2">The sequence shown here is derived from an EMBL/GenBank/DDBJ whole genome shotgun (WGS) entry which is preliminary data.</text>
</comment>
<dbReference type="Gene3D" id="3.10.310.70">
    <property type="match status" value="1"/>
</dbReference>
<protein>
    <recommendedName>
        <fullName evidence="1">Amidohydrolase 3 domain-containing protein</fullName>
    </recommendedName>
</protein>
<proteinExistence type="predicted"/>
<dbReference type="Pfam" id="PF07969">
    <property type="entry name" value="Amidohydro_3"/>
    <property type="match status" value="1"/>
</dbReference>
<dbReference type="EMBL" id="QJSX01000002">
    <property type="protein sequence ID" value="PYE55794.1"/>
    <property type="molecule type" value="Genomic_DNA"/>
</dbReference>
<dbReference type="SUPFAM" id="SSF51556">
    <property type="entry name" value="Metallo-dependent hydrolases"/>
    <property type="match status" value="1"/>
</dbReference>
<dbReference type="AlphaFoldDB" id="A0A318SBR1"/>
<dbReference type="RefSeq" id="WP_110885342.1">
    <property type="nucleotide sequence ID" value="NZ_QJSX01000002.1"/>
</dbReference>
<name>A0A318SBR1_9DEIO</name>
<dbReference type="InterPro" id="IPR013108">
    <property type="entry name" value="Amidohydro_3"/>
</dbReference>
<accession>A0A318SBR1</accession>
<dbReference type="CDD" id="cd01300">
    <property type="entry name" value="YtcJ_like"/>
    <property type="match status" value="1"/>
</dbReference>
<reference evidence="2 3" key="1">
    <citation type="submission" date="2018-06" db="EMBL/GenBank/DDBJ databases">
        <title>Genomic Encyclopedia of Type Strains, Phase IV (KMG-IV): sequencing the most valuable type-strain genomes for metagenomic binning, comparative biology and taxonomic classification.</title>
        <authorList>
            <person name="Goeker M."/>
        </authorList>
    </citation>
    <scope>NUCLEOTIDE SEQUENCE [LARGE SCALE GENOMIC DNA]</scope>
    <source>
        <strain evidence="2 3">DSM 18048</strain>
    </source>
</reference>
<keyword evidence="3" id="KW-1185">Reference proteome</keyword>
<dbReference type="SUPFAM" id="SSF51338">
    <property type="entry name" value="Composite domain of metallo-dependent hydrolases"/>
    <property type="match status" value="1"/>
</dbReference>
<dbReference type="InterPro" id="IPR033932">
    <property type="entry name" value="YtcJ-like"/>
</dbReference>
<gene>
    <name evidence="2" type="ORF">DES52_102159</name>
</gene>
<organism evidence="2 3">
    <name type="scientific">Deinococcus yavapaiensis KR-236</name>
    <dbReference type="NCBI Taxonomy" id="694435"/>
    <lineage>
        <taxon>Bacteria</taxon>
        <taxon>Thermotogati</taxon>
        <taxon>Deinococcota</taxon>
        <taxon>Deinococci</taxon>
        <taxon>Deinococcales</taxon>
        <taxon>Deinococcaceae</taxon>
        <taxon>Deinococcus</taxon>
    </lineage>
</organism>
<dbReference type="InterPro" id="IPR011059">
    <property type="entry name" value="Metal-dep_hydrolase_composite"/>
</dbReference>
<evidence type="ECO:0000259" key="1">
    <source>
        <dbReference type="Pfam" id="PF07969"/>
    </source>
</evidence>
<dbReference type="Proteomes" id="UP000248326">
    <property type="component" value="Unassembled WGS sequence"/>
</dbReference>
<feature type="domain" description="Amidohydrolase 3" evidence="1">
    <location>
        <begin position="47"/>
        <end position="487"/>
    </location>
</feature>
<evidence type="ECO:0000313" key="3">
    <source>
        <dbReference type="Proteomes" id="UP000248326"/>
    </source>
</evidence>
<dbReference type="InterPro" id="IPR032466">
    <property type="entry name" value="Metal_Hydrolase"/>
</dbReference>
<dbReference type="PANTHER" id="PTHR22642:SF2">
    <property type="entry name" value="PROTEIN LONG AFTER FAR-RED 3"/>
    <property type="match status" value="1"/>
</dbReference>